<comment type="caution">
    <text evidence="2">The sequence shown here is derived from an EMBL/GenBank/DDBJ whole genome shotgun (WGS) entry which is preliminary data.</text>
</comment>
<organism evidence="2 3">
    <name type="scientific">Trametes pubescens</name>
    <name type="common">White-rot fungus</name>
    <dbReference type="NCBI Taxonomy" id="154538"/>
    <lineage>
        <taxon>Eukaryota</taxon>
        <taxon>Fungi</taxon>
        <taxon>Dikarya</taxon>
        <taxon>Basidiomycota</taxon>
        <taxon>Agaricomycotina</taxon>
        <taxon>Agaricomycetes</taxon>
        <taxon>Polyporales</taxon>
        <taxon>Polyporaceae</taxon>
        <taxon>Trametes</taxon>
    </lineage>
</organism>
<evidence type="ECO:0000313" key="3">
    <source>
        <dbReference type="Proteomes" id="UP000184267"/>
    </source>
</evidence>
<dbReference type="EMBL" id="MNAD01000743">
    <property type="protein sequence ID" value="OJT10721.1"/>
    <property type="molecule type" value="Genomic_DNA"/>
</dbReference>
<reference evidence="2 3" key="1">
    <citation type="submission" date="2016-10" db="EMBL/GenBank/DDBJ databases">
        <title>Genome sequence of the basidiomycete white-rot fungus Trametes pubescens.</title>
        <authorList>
            <person name="Makela M.R."/>
            <person name="Granchi Z."/>
            <person name="Peng M."/>
            <person name="De Vries R.P."/>
            <person name="Grigoriev I."/>
            <person name="Riley R."/>
            <person name="Hilden K."/>
        </authorList>
    </citation>
    <scope>NUCLEOTIDE SEQUENCE [LARGE SCALE GENOMIC DNA]</scope>
    <source>
        <strain evidence="2 3">FBCC735</strain>
    </source>
</reference>
<sequence>MSRRTQPRPRCRFFARTLPSKGVYHPLRRRTRSLYGARGILPTRLVDCSNPDTPRLVFTAGQRGRYLALSYMWDEKQKHSTTTLNESTYCADEIDRSLLPQTIVDAICVTHALGLKFLWVDNLCIIQDSDQNQRHELGRVHVVYRHAYLAIIAASARKVSDGFLQDRPAAPALVLPFICPPPFFPRDGDSAARATTAHATTLQVGTTETRSIGEAFYCPHGERRLPDLLLLSNPPALQYGTAQWGVVHDEWLRVVEDYSQRGISHPLDKLVACGAIAQGFQRVLGAAYLAGLWRDTLLIDLLWRKAENEGAQLSRPAQYRAPSWSWVAVEGRVRMVDSVWPRARSRARGARDRAQVVRCDVVLEDAALPFGRVTGGSLVLRTASMACLLRPGGLYRRAERLISSEVQTPRGSVGDLDKEDDALDKIGRAYVDTEADAKMQSALWAVLLSCAASDPFKSPEGLLVTTLMWSREQRGVRQSIGEWGLFAWIGGTHSAKCHWKRSSWYEYSVDVHEHH</sequence>
<keyword evidence="3" id="KW-1185">Reference proteome</keyword>
<accession>A0A1M2VSY5</accession>
<dbReference type="Proteomes" id="UP000184267">
    <property type="component" value="Unassembled WGS sequence"/>
</dbReference>
<proteinExistence type="predicted"/>
<gene>
    <name evidence="2" type="ORF">TRAPUB_12753</name>
</gene>
<name>A0A1M2VSY5_TRAPU</name>
<protein>
    <recommendedName>
        <fullName evidence="1">Heterokaryon incompatibility domain-containing protein</fullName>
    </recommendedName>
</protein>
<dbReference type="OrthoDB" id="5125733at2759"/>
<evidence type="ECO:0000259" key="1">
    <source>
        <dbReference type="Pfam" id="PF06985"/>
    </source>
</evidence>
<dbReference type="PANTHER" id="PTHR33112:SF16">
    <property type="entry name" value="HETEROKARYON INCOMPATIBILITY DOMAIN-CONTAINING PROTEIN"/>
    <property type="match status" value="1"/>
</dbReference>
<dbReference type="InterPro" id="IPR010730">
    <property type="entry name" value="HET"/>
</dbReference>
<dbReference type="PANTHER" id="PTHR33112">
    <property type="entry name" value="DOMAIN PROTEIN, PUTATIVE-RELATED"/>
    <property type="match status" value="1"/>
</dbReference>
<evidence type="ECO:0000313" key="2">
    <source>
        <dbReference type="EMBL" id="OJT10721.1"/>
    </source>
</evidence>
<feature type="domain" description="Heterokaryon incompatibility" evidence="1">
    <location>
        <begin position="66"/>
        <end position="166"/>
    </location>
</feature>
<dbReference type="OMA" id="ESTYCAD"/>
<dbReference type="Pfam" id="PF06985">
    <property type="entry name" value="HET"/>
    <property type="match status" value="1"/>
</dbReference>
<dbReference type="AlphaFoldDB" id="A0A1M2VSY5"/>